<evidence type="ECO:0000256" key="6">
    <source>
        <dbReference type="ARBA" id="ARBA00022989"/>
    </source>
</evidence>
<dbReference type="InterPro" id="IPR018108">
    <property type="entry name" value="MCP_transmembrane"/>
</dbReference>
<sequence length="289" mass="31403">MSGLQNKKKSYWYFGGLASAGAACVTHPLDLIKVQLQTQQKGKLSISQLVVNIFKTQGVTAFYAGLSASLCRQLTYSTTRFGVYEVAKQAIEKPNGPAPGFVTLIALASASGAAGGFIGTPADMVNVRMQNDGKLAPELRRNYRNVFHGLYRVFVEEGVRGLFSGASTATARAILMTVGQIAFYDAVKGQLLKYNFKDNTSTHFLASLTAGAIATTMTQPLDVIKTRSMNAKPGEFKSILDIIFYTAKLGPLGFFKGYIPAFVRLGPHTILTFIFLEQLRINFGFIPKS</sequence>
<keyword evidence="3 9" id="KW-0813">Transport</keyword>
<dbReference type="EMBL" id="GIIL01000836">
    <property type="protein sequence ID" value="NOV44562.1"/>
    <property type="molecule type" value="Transcribed_RNA"/>
</dbReference>
<proteinExistence type="inferred from homology"/>
<dbReference type="PROSITE" id="PS50920">
    <property type="entry name" value="SOLCAR"/>
    <property type="match status" value="3"/>
</dbReference>
<evidence type="ECO:0000256" key="3">
    <source>
        <dbReference type="ARBA" id="ARBA00022448"/>
    </source>
</evidence>
<evidence type="ECO:0000256" key="4">
    <source>
        <dbReference type="ARBA" id="ARBA00022692"/>
    </source>
</evidence>
<organism evidence="10">
    <name type="scientific">Xenopsylla cheopis</name>
    <name type="common">Oriental rat flea</name>
    <name type="synonym">Pulex cheopis</name>
    <dbReference type="NCBI Taxonomy" id="163159"/>
    <lineage>
        <taxon>Eukaryota</taxon>
        <taxon>Metazoa</taxon>
        <taxon>Ecdysozoa</taxon>
        <taxon>Arthropoda</taxon>
        <taxon>Hexapoda</taxon>
        <taxon>Insecta</taxon>
        <taxon>Pterygota</taxon>
        <taxon>Neoptera</taxon>
        <taxon>Endopterygota</taxon>
        <taxon>Siphonaptera</taxon>
        <taxon>Pulicidae</taxon>
        <taxon>Xenopsyllinae</taxon>
        <taxon>Xenopsylla</taxon>
    </lineage>
</organism>
<dbReference type="InterPro" id="IPR050391">
    <property type="entry name" value="Mito_Metabolite_Transporter"/>
</dbReference>
<dbReference type="Gene3D" id="1.50.40.10">
    <property type="entry name" value="Mitochondrial carrier domain"/>
    <property type="match status" value="1"/>
</dbReference>
<dbReference type="InterPro" id="IPR023395">
    <property type="entry name" value="MCP_dom_sf"/>
</dbReference>
<feature type="repeat" description="Solcar" evidence="8">
    <location>
        <begin position="10"/>
        <end position="90"/>
    </location>
</feature>
<evidence type="ECO:0000256" key="9">
    <source>
        <dbReference type="RuleBase" id="RU000488"/>
    </source>
</evidence>
<dbReference type="PROSITE" id="PS51257">
    <property type="entry name" value="PROKAR_LIPOPROTEIN"/>
    <property type="match status" value="1"/>
</dbReference>
<reference evidence="10" key="1">
    <citation type="submission" date="2020-03" db="EMBL/GenBank/DDBJ databases">
        <title>Transcriptomic Profiling of the Digestive Tract of the Rat Flea, Xenopsylla cheopis, Following Blood Feeding and Infection with Yersinia pestis.</title>
        <authorList>
            <person name="Bland D.M."/>
            <person name="Martens C.A."/>
            <person name="Virtaneva K."/>
            <person name="Kanakabandi K."/>
            <person name="Long D."/>
            <person name="Rosenke R."/>
            <person name="Saturday G.A."/>
            <person name="Hoyt F.H."/>
            <person name="Bruno D.P."/>
            <person name="Ribeiro J.M.C."/>
            <person name="Hinnebusch J."/>
        </authorList>
    </citation>
    <scope>NUCLEOTIDE SEQUENCE</scope>
</reference>
<keyword evidence="5" id="KW-0677">Repeat</keyword>
<evidence type="ECO:0000256" key="7">
    <source>
        <dbReference type="ARBA" id="ARBA00023136"/>
    </source>
</evidence>
<dbReference type="PANTHER" id="PTHR45618">
    <property type="entry name" value="MITOCHONDRIAL DICARBOXYLATE CARRIER-RELATED"/>
    <property type="match status" value="1"/>
</dbReference>
<feature type="repeat" description="Solcar" evidence="8">
    <location>
        <begin position="99"/>
        <end position="190"/>
    </location>
</feature>
<evidence type="ECO:0000256" key="8">
    <source>
        <dbReference type="PROSITE-ProRule" id="PRU00282"/>
    </source>
</evidence>
<protein>
    <submittedName>
        <fullName evidence="10">Putative mitochondrial oxaloacetate carrier protein</fullName>
    </submittedName>
</protein>
<comment type="similarity">
    <text evidence="2 9">Belongs to the mitochondrial carrier (TC 2.A.29) family.</text>
</comment>
<keyword evidence="6" id="KW-1133">Transmembrane helix</keyword>
<comment type="subcellular location">
    <subcellularLocation>
        <location evidence="1">Membrane</location>
        <topology evidence="1">Multi-pass membrane protein</topology>
    </subcellularLocation>
</comment>
<dbReference type="GO" id="GO:0016020">
    <property type="term" value="C:membrane"/>
    <property type="evidence" value="ECO:0007669"/>
    <property type="project" value="UniProtKB-SubCell"/>
</dbReference>
<dbReference type="SUPFAM" id="SSF103506">
    <property type="entry name" value="Mitochondrial carrier"/>
    <property type="match status" value="1"/>
</dbReference>
<evidence type="ECO:0000256" key="1">
    <source>
        <dbReference type="ARBA" id="ARBA00004141"/>
    </source>
</evidence>
<evidence type="ECO:0000256" key="5">
    <source>
        <dbReference type="ARBA" id="ARBA00022737"/>
    </source>
</evidence>
<evidence type="ECO:0000256" key="2">
    <source>
        <dbReference type="ARBA" id="ARBA00006375"/>
    </source>
</evidence>
<feature type="repeat" description="Solcar" evidence="8">
    <location>
        <begin position="198"/>
        <end position="282"/>
    </location>
</feature>
<evidence type="ECO:0000313" key="10">
    <source>
        <dbReference type="EMBL" id="NOV44562.1"/>
    </source>
</evidence>
<dbReference type="Pfam" id="PF00153">
    <property type="entry name" value="Mito_carr"/>
    <property type="match status" value="3"/>
</dbReference>
<keyword evidence="7 8" id="KW-0472">Membrane</keyword>
<dbReference type="AlphaFoldDB" id="A0A6M2DEC9"/>
<keyword evidence="4 8" id="KW-0812">Transmembrane</keyword>
<name>A0A6M2DEC9_XENCH</name>
<accession>A0A6M2DEC9</accession>